<accession>A0ABY6RRX9</accession>
<protein>
    <submittedName>
        <fullName evidence="1">Uncharacterized protein</fullName>
    </submittedName>
</protein>
<dbReference type="EMBL" id="UPHM01000151">
    <property type="protein sequence ID" value="VBA31951.1"/>
    <property type="molecule type" value="Genomic_DNA"/>
</dbReference>
<proteinExistence type="predicted"/>
<keyword evidence="2" id="KW-1185">Reference proteome</keyword>
<gene>
    <name evidence="1" type="ORF">LAUMK4_05630</name>
</gene>
<sequence>MLHDFEHPPVWLPNGEDEFDAVIVTASGEQRRVPWRRLPLVVEAIGAQRGSEHLGLALTRDEQILRAAFTPVLNV</sequence>
<reference evidence="1 2" key="1">
    <citation type="submission" date="2018-09" db="EMBL/GenBank/DDBJ databases">
        <authorList>
            <person name="Tagini F."/>
        </authorList>
    </citation>
    <scope>NUCLEOTIDE SEQUENCE [LARGE SCALE GENOMIC DNA]</scope>
    <source>
        <strain evidence="1 2">MK4</strain>
    </source>
</reference>
<organism evidence="1 2">
    <name type="scientific">Mycobacterium persicum</name>
    <dbReference type="NCBI Taxonomy" id="1487726"/>
    <lineage>
        <taxon>Bacteria</taxon>
        <taxon>Bacillati</taxon>
        <taxon>Actinomycetota</taxon>
        <taxon>Actinomycetes</taxon>
        <taxon>Mycobacteriales</taxon>
        <taxon>Mycobacteriaceae</taxon>
        <taxon>Mycobacterium</taxon>
    </lineage>
</organism>
<name>A0ABY6RRX9_9MYCO</name>
<dbReference type="Proteomes" id="UP000271464">
    <property type="component" value="Unassembled WGS sequence"/>
</dbReference>
<comment type="caution">
    <text evidence="1">The sequence shown here is derived from an EMBL/GenBank/DDBJ whole genome shotgun (WGS) entry which is preliminary data.</text>
</comment>
<evidence type="ECO:0000313" key="2">
    <source>
        <dbReference type="Proteomes" id="UP000271464"/>
    </source>
</evidence>
<evidence type="ECO:0000313" key="1">
    <source>
        <dbReference type="EMBL" id="VBA31951.1"/>
    </source>
</evidence>
<dbReference type="RefSeq" id="WP_142996124.1">
    <property type="nucleotide sequence ID" value="NZ_UPHM01000151.1"/>
</dbReference>